<dbReference type="OrthoDB" id="1098280at2"/>
<evidence type="ECO:0000256" key="1">
    <source>
        <dbReference type="SAM" id="Phobius"/>
    </source>
</evidence>
<accession>A0A367XDE9</accession>
<dbReference type="PANTHER" id="PTHR30273">
    <property type="entry name" value="PERIPLASMIC SIGNAL SENSOR AND SIGMA FACTOR ACTIVATOR FECR-RELATED"/>
    <property type="match status" value="1"/>
</dbReference>
<dbReference type="Pfam" id="PF16220">
    <property type="entry name" value="DUF4880"/>
    <property type="match status" value="1"/>
</dbReference>
<keyword evidence="1" id="KW-1133">Transmembrane helix</keyword>
<keyword evidence="1" id="KW-0472">Membrane</keyword>
<evidence type="ECO:0000313" key="5">
    <source>
        <dbReference type="Proteomes" id="UP000252517"/>
    </source>
</evidence>
<dbReference type="PIRSF" id="PIRSF018266">
    <property type="entry name" value="FecR"/>
    <property type="match status" value="1"/>
</dbReference>
<proteinExistence type="predicted"/>
<dbReference type="EMBL" id="JPWH01000007">
    <property type="protein sequence ID" value="RCK50811.1"/>
    <property type="molecule type" value="Genomic_DNA"/>
</dbReference>
<gene>
    <name evidence="4" type="ORF">TH25_11080</name>
</gene>
<dbReference type="Gene3D" id="2.60.120.1440">
    <property type="match status" value="1"/>
</dbReference>
<evidence type="ECO:0000313" key="4">
    <source>
        <dbReference type="EMBL" id="RCK50811.1"/>
    </source>
</evidence>
<dbReference type="Proteomes" id="UP000252517">
    <property type="component" value="Unassembled WGS sequence"/>
</dbReference>
<sequence length="319" mass="34933">MSHHTELTDQQKDDAALWCARQAGGSMSPRRQAEFESWLNADKGNRIAFEEMRQLWGQLEQPAKRLAKQRRTVWHMIAGPFSRPVTIGMAFAVILVALCAVWSGNPWLLQNLRADIVAGPDVTSRFQLPDGSAVILAANSAVTTDFDGGRRSIELLRGQAFFNVVSRHGDPFTVTSGEASVRVVGTRFGVEHLNAGTVVTVEEGRVQVAGWQKNNNVEIGPGQQVSVLDGGLKTPRKVDPIWALSWLKGRLSVEDVRVADLVAQFARYENDRIVVMGALADKKISGTFTTANIPASLQTMAAALDAKVVRISPWMTVVY</sequence>
<dbReference type="InterPro" id="IPR006860">
    <property type="entry name" value="FecR"/>
</dbReference>
<evidence type="ECO:0000259" key="3">
    <source>
        <dbReference type="Pfam" id="PF16220"/>
    </source>
</evidence>
<dbReference type="Pfam" id="PF04773">
    <property type="entry name" value="FecR"/>
    <property type="match status" value="1"/>
</dbReference>
<dbReference type="PANTHER" id="PTHR30273:SF2">
    <property type="entry name" value="PROTEIN FECR"/>
    <property type="match status" value="1"/>
</dbReference>
<evidence type="ECO:0000259" key="2">
    <source>
        <dbReference type="Pfam" id="PF04773"/>
    </source>
</evidence>
<organism evidence="4 5">
    <name type="scientific">Thalassospira profundimaris</name>
    <dbReference type="NCBI Taxonomy" id="502049"/>
    <lineage>
        <taxon>Bacteria</taxon>
        <taxon>Pseudomonadati</taxon>
        <taxon>Pseudomonadota</taxon>
        <taxon>Alphaproteobacteria</taxon>
        <taxon>Rhodospirillales</taxon>
        <taxon>Thalassospiraceae</taxon>
        <taxon>Thalassospira</taxon>
    </lineage>
</organism>
<dbReference type="AlphaFoldDB" id="A0A367XDE9"/>
<comment type="caution">
    <text evidence="4">The sequence shown here is derived from an EMBL/GenBank/DDBJ whole genome shotgun (WGS) entry which is preliminary data.</text>
</comment>
<protein>
    <recommendedName>
        <fullName evidence="6">Iron dicitrate transport regulator FecR</fullName>
    </recommendedName>
</protein>
<name>A0A367XDE9_9PROT</name>
<feature type="transmembrane region" description="Helical" evidence="1">
    <location>
        <begin position="85"/>
        <end position="104"/>
    </location>
</feature>
<feature type="domain" description="FecR N-terminal" evidence="3">
    <location>
        <begin position="13"/>
        <end position="55"/>
    </location>
</feature>
<dbReference type="InterPro" id="IPR012373">
    <property type="entry name" value="Ferrdict_sens_TM"/>
</dbReference>
<feature type="domain" description="FecR protein" evidence="2">
    <location>
        <begin position="115"/>
        <end position="207"/>
    </location>
</feature>
<dbReference type="InterPro" id="IPR032623">
    <property type="entry name" value="FecR_N"/>
</dbReference>
<dbReference type="RefSeq" id="WP_114088376.1">
    <property type="nucleotide sequence ID" value="NZ_JPWH01000007.1"/>
</dbReference>
<keyword evidence="1" id="KW-0812">Transmembrane</keyword>
<reference evidence="4 5" key="1">
    <citation type="submission" date="2014-07" db="EMBL/GenBank/DDBJ databases">
        <title>Draft genome sequence of Thalassospira profundimaris S25-3-2.</title>
        <authorList>
            <person name="Lai Q."/>
            <person name="Shao Z."/>
        </authorList>
    </citation>
    <scope>NUCLEOTIDE SEQUENCE [LARGE SCALE GENOMIC DNA]</scope>
    <source>
        <strain evidence="4 5">S25-3-2</strain>
    </source>
</reference>
<evidence type="ECO:0008006" key="6">
    <source>
        <dbReference type="Google" id="ProtNLM"/>
    </source>
</evidence>
<dbReference type="GO" id="GO:0016989">
    <property type="term" value="F:sigma factor antagonist activity"/>
    <property type="evidence" value="ECO:0007669"/>
    <property type="project" value="TreeGrafter"/>
</dbReference>